<evidence type="ECO:0000256" key="1">
    <source>
        <dbReference type="SAM" id="Phobius"/>
    </source>
</evidence>
<keyword evidence="1" id="KW-0812">Transmembrane</keyword>
<name>A0ABV0VLZ6_9TELE</name>
<reference evidence="2 3" key="1">
    <citation type="submission" date="2021-06" db="EMBL/GenBank/DDBJ databases">
        <authorList>
            <person name="Palmer J.M."/>
        </authorList>
    </citation>
    <scope>NUCLEOTIDE SEQUENCE [LARGE SCALE GENOMIC DNA]</scope>
    <source>
        <strain evidence="3">if_2019</strain>
        <tissue evidence="2">Muscle</tissue>
    </source>
</reference>
<sequence>LILLIFVPPLSRPDIHLSRVCFLFSLLITLSSANIMITGFPDTSNPEPEFKVYSTVHLSSLRLRSFSNIYRHHLPQ</sequence>
<comment type="caution">
    <text evidence="2">The sequence shown here is derived from an EMBL/GenBank/DDBJ whole genome shotgun (WGS) entry which is preliminary data.</text>
</comment>
<feature type="transmembrane region" description="Helical" evidence="1">
    <location>
        <begin position="20"/>
        <end position="40"/>
    </location>
</feature>
<evidence type="ECO:0000313" key="3">
    <source>
        <dbReference type="Proteomes" id="UP001482620"/>
    </source>
</evidence>
<keyword evidence="3" id="KW-1185">Reference proteome</keyword>
<accession>A0ABV0VLZ6</accession>
<organism evidence="2 3">
    <name type="scientific">Ilyodon furcidens</name>
    <name type="common">goldbreast splitfin</name>
    <dbReference type="NCBI Taxonomy" id="33524"/>
    <lineage>
        <taxon>Eukaryota</taxon>
        <taxon>Metazoa</taxon>
        <taxon>Chordata</taxon>
        <taxon>Craniata</taxon>
        <taxon>Vertebrata</taxon>
        <taxon>Euteleostomi</taxon>
        <taxon>Actinopterygii</taxon>
        <taxon>Neopterygii</taxon>
        <taxon>Teleostei</taxon>
        <taxon>Neoteleostei</taxon>
        <taxon>Acanthomorphata</taxon>
        <taxon>Ovalentaria</taxon>
        <taxon>Atherinomorphae</taxon>
        <taxon>Cyprinodontiformes</taxon>
        <taxon>Goodeidae</taxon>
        <taxon>Ilyodon</taxon>
    </lineage>
</organism>
<gene>
    <name evidence="2" type="ORF">ILYODFUR_034849</name>
</gene>
<keyword evidence="1" id="KW-0472">Membrane</keyword>
<protein>
    <submittedName>
        <fullName evidence="2">Uncharacterized protein</fullName>
    </submittedName>
</protein>
<proteinExistence type="predicted"/>
<evidence type="ECO:0000313" key="2">
    <source>
        <dbReference type="EMBL" id="MEQ2257436.1"/>
    </source>
</evidence>
<keyword evidence="1" id="KW-1133">Transmembrane helix</keyword>
<dbReference type="Proteomes" id="UP001482620">
    <property type="component" value="Unassembled WGS sequence"/>
</dbReference>
<dbReference type="EMBL" id="JAHRIQ010110687">
    <property type="protein sequence ID" value="MEQ2257436.1"/>
    <property type="molecule type" value="Genomic_DNA"/>
</dbReference>
<feature type="non-terminal residue" evidence="2">
    <location>
        <position position="1"/>
    </location>
</feature>